<dbReference type="SMART" id="SM00857">
    <property type="entry name" value="Resolvase"/>
    <property type="match status" value="1"/>
</dbReference>
<feature type="active site" description="O-(5'-phospho-DNA)-serine intermediate" evidence="4 5">
    <location>
        <position position="9"/>
    </location>
</feature>
<dbReference type="PANTHER" id="PTHR30461:SF2">
    <property type="entry name" value="SERINE RECOMBINASE PINE-RELATED"/>
    <property type="match status" value="1"/>
</dbReference>
<dbReference type="PROSITE" id="PS51736">
    <property type="entry name" value="RECOMBINASES_3"/>
    <property type="match status" value="1"/>
</dbReference>
<dbReference type="GO" id="GO:0015074">
    <property type="term" value="P:DNA integration"/>
    <property type="evidence" value="ECO:0007669"/>
    <property type="project" value="UniProtKB-KW"/>
</dbReference>
<dbReference type="Pfam" id="PF00239">
    <property type="entry name" value="Resolvase"/>
    <property type="match status" value="1"/>
</dbReference>
<dbReference type="AlphaFoldDB" id="A0A6C1TV27"/>
<accession>A0A6C1TV27</accession>
<evidence type="ECO:0000256" key="4">
    <source>
        <dbReference type="PIRSR" id="PIRSR606118-50"/>
    </source>
</evidence>
<protein>
    <submittedName>
        <fullName evidence="7">Recombinase family protein</fullName>
    </submittedName>
</protein>
<dbReference type="OrthoDB" id="3405463at2"/>
<dbReference type="InterPro" id="IPR006119">
    <property type="entry name" value="Resolv_N"/>
</dbReference>
<dbReference type="GO" id="GO:0003677">
    <property type="term" value="F:DNA binding"/>
    <property type="evidence" value="ECO:0007669"/>
    <property type="project" value="UniProtKB-KW"/>
</dbReference>
<dbReference type="InterPro" id="IPR036162">
    <property type="entry name" value="Resolvase-like_N_sf"/>
</dbReference>
<reference evidence="7 8" key="1">
    <citation type="submission" date="2018-12" db="EMBL/GenBank/DDBJ databases">
        <title>Corynebacterium sanguinis sp. nov., a clinically-associated and environmental corynebacterium.</title>
        <authorList>
            <person name="Gonzales-Siles L."/>
            <person name="Jaen-Luchoro D."/>
            <person name="Cardew S."/>
            <person name="Inganas E."/>
            <person name="Ohlen M."/>
            <person name="Jensie-Markopolous S."/>
            <person name="Pinyeiro-Iglesias B."/>
            <person name="Molin K."/>
            <person name="Skovbjerg S."/>
            <person name="Svensson-Stadler L."/>
            <person name="Funke G."/>
            <person name="Moore E.R.B."/>
        </authorList>
    </citation>
    <scope>NUCLEOTIDE SEQUENCE [LARGE SCALE GENOMIC DNA]</scope>
    <source>
        <strain evidence="7 8">58734</strain>
    </source>
</reference>
<evidence type="ECO:0000313" key="7">
    <source>
        <dbReference type="EMBL" id="TVS26149.1"/>
    </source>
</evidence>
<gene>
    <name evidence="7" type="ORF">EKI59_11180</name>
</gene>
<name>A0A6C1TV27_9CORY</name>
<comment type="caution">
    <text evidence="7">The sequence shown here is derived from an EMBL/GenBank/DDBJ whole genome shotgun (WGS) entry which is preliminary data.</text>
</comment>
<keyword evidence="1" id="KW-0229">DNA integration</keyword>
<dbReference type="InterPro" id="IPR050639">
    <property type="entry name" value="SSR_resolvase"/>
</dbReference>
<evidence type="ECO:0000256" key="3">
    <source>
        <dbReference type="ARBA" id="ARBA00023172"/>
    </source>
</evidence>
<proteinExistence type="predicted"/>
<keyword evidence="3" id="KW-0233">DNA recombination</keyword>
<dbReference type="Proteomes" id="UP000336646">
    <property type="component" value="Unassembled WGS sequence"/>
</dbReference>
<evidence type="ECO:0000313" key="8">
    <source>
        <dbReference type="Proteomes" id="UP000336646"/>
    </source>
</evidence>
<keyword evidence="2" id="KW-0238">DNA-binding</keyword>
<dbReference type="SUPFAM" id="SSF53041">
    <property type="entry name" value="Resolvase-like"/>
    <property type="match status" value="1"/>
</dbReference>
<dbReference type="PANTHER" id="PTHR30461">
    <property type="entry name" value="DNA-INVERTASE FROM LAMBDOID PROPHAGE"/>
    <property type="match status" value="1"/>
</dbReference>
<dbReference type="Gene3D" id="1.10.10.10">
    <property type="entry name" value="Winged helix-like DNA-binding domain superfamily/Winged helix DNA-binding domain"/>
    <property type="match status" value="1"/>
</dbReference>
<dbReference type="PROSITE" id="PS00398">
    <property type="entry name" value="RECOMBINASES_2"/>
    <property type="match status" value="1"/>
</dbReference>
<dbReference type="Gene3D" id="3.40.50.1390">
    <property type="entry name" value="Resolvase, N-terminal catalytic domain"/>
    <property type="match status" value="1"/>
</dbReference>
<dbReference type="InterPro" id="IPR036388">
    <property type="entry name" value="WH-like_DNA-bd_sf"/>
</dbReference>
<evidence type="ECO:0000259" key="6">
    <source>
        <dbReference type="PROSITE" id="PS51736"/>
    </source>
</evidence>
<evidence type="ECO:0000256" key="2">
    <source>
        <dbReference type="ARBA" id="ARBA00023125"/>
    </source>
</evidence>
<organism evidence="7 8">
    <name type="scientific">Corynebacterium sanguinis</name>
    <dbReference type="NCBI Taxonomy" id="2594913"/>
    <lineage>
        <taxon>Bacteria</taxon>
        <taxon>Bacillati</taxon>
        <taxon>Actinomycetota</taxon>
        <taxon>Actinomycetes</taxon>
        <taxon>Mycobacteriales</taxon>
        <taxon>Corynebacteriaceae</taxon>
        <taxon>Corynebacterium</taxon>
    </lineage>
</organism>
<evidence type="ECO:0000256" key="1">
    <source>
        <dbReference type="ARBA" id="ARBA00022908"/>
    </source>
</evidence>
<dbReference type="RefSeq" id="WP_144773819.1">
    <property type="nucleotide sequence ID" value="NZ_RXIR01000035.1"/>
</dbReference>
<dbReference type="CDD" id="cd03768">
    <property type="entry name" value="SR_ResInv"/>
    <property type="match status" value="1"/>
</dbReference>
<dbReference type="EMBL" id="RXIR01000035">
    <property type="protein sequence ID" value="TVS26149.1"/>
    <property type="molecule type" value="Genomic_DNA"/>
</dbReference>
<sequence length="211" mass="23454">MRIGYARVSTRGQELEAQTRLLKQLGVDEANILLDHGYTATNRNRPGLARALDRLREGDSFVVTKLDRLARSVPDAHAIAQEITAKGARLQIGSDVYNPADPMGQLMFNMLAMIAQFERDLISARTKEGLELAKARGRLRGKPPKLTAHQERMVAQWIANNTMSQAEMAETLGVGASTITRTKKRLIAKGMLDPDELQRDWTPTTDETKDS</sequence>
<feature type="domain" description="Resolvase/invertase-type recombinase catalytic" evidence="6">
    <location>
        <begin position="1"/>
        <end position="137"/>
    </location>
</feature>
<dbReference type="GO" id="GO:0000150">
    <property type="term" value="F:DNA strand exchange activity"/>
    <property type="evidence" value="ECO:0007669"/>
    <property type="project" value="InterPro"/>
</dbReference>
<evidence type="ECO:0000256" key="5">
    <source>
        <dbReference type="PROSITE-ProRule" id="PRU10137"/>
    </source>
</evidence>
<dbReference type="InterPro" id="IPR006118">
    <property type="entry name" value="Recombinase_CS"/>
</dbReference>
<dbReference type="PROSITE" id="PS00397">
    <property type="entry name" value="RECOMBINASES_1"/>
    <property type="match status" value="1"/>
</dbReference>